<proteinExistence type="predicted"/>
<dbReference type="AlphaFoldDB" id="A0A2M6XBQ0"/>
<evidence type="ECO:0000313" key="1">
    <source>
        <dbReference type="EMBL" id="PIU03088.1"/>
    </source>
</evidence>
<evidence type="ECO:0000313" key="2">
    <source>
        <dbReference type="Proteomes" id="UP000228996"/>
    </source>
</evidence>
<gene>
    <name evidence="1" type="ORF">COT44_05005</name>
</gene>
<dbReference type="Proteomes" id="UP000228996">
    <property type="component" value="Unassembled WGS sequence"/>
</dbReference>
<accession>A0A2M6XBQ0</accession>
<protein>
    <recommendedName>
        <fullName evidence="3">LytR/CpsA/Psr regulator C-terminal domain-containing protein</fullName>
    </recommendedName>
</protein>
<dbReference type="Gene3D" id="3.30.70.2390">
    <property type="match status" value="1"/>
</dbReference>
<sequence length="230" mass="24492">MKFLTFKNVLILVSVLLIFAAGAFAYYLVKQNLPAGSDKDIAGKVAKLIDLPAETPTMAAIDDLSKLQDQPFYAKAQLGDILLVYAIAQKAILYRPSTNKIINIAPVNLPSPTPNPNPNTIPTASPLPSPLSSTRLALYNGTLTAGLTTTIENNLKSKNYNVNVVLQANAIDIYEKTLVVDISGTKSDIANQLAEELQGIVGDLPANEATASATPDKADILIYLGNSTPK</sequence>
<organism evidence="1 2">
    <name type="scientific">Candidatus Shapirobacteria bacterium CG08_land_8_20_14_0_20_39_18</name>
    <dbReference type="NCBI Taxonomy" id="1974883"/>
    <lineage>
        <taxon>Bacteria</taxon>
        <taxon>Candidatus Shapironibacteriota</taxon>
    </lineage>
</organism>
<evidence type="ECO:0008006" key="3">
    <source>
        <dbReference type="Google" id="ProtNLM"/>
    </source>
</evidence>
<name>A0A2M6XBQ0_9BACT</name>
<comment type="caution">
    <text evidence="1">The sequence shown here is derived from an EMBL/GenBank/DDBJ whole genome shotgun (WGS) entry which is preliminary data.</text>
</comment>
<reference evidence="2" key="1">
    <citation type="submission" date="2017-09" db="EMBL/GenBank/DDBJ databases">
        <title>Depth-based differentiation of microbial function through sediment-hosted aquifers and enrichment of novel symbionts in the deep terrestrial subsurface.</title>
        <authorList>
            <person name="Probst A.J."/>
            <person name="Ladd B."/>
            <person name="Jarett J.K."/>
            <person name="Geller-Mcgrath D.E."/>
            <person name="Sieber C.M.K."/>
            <person name="Emerson J.B."/>
            <person name="Anantharaman K."/>
            <person name="Thomas B.C."/>
            <person name="Malmstrom R."/>
            <person name="Stieglmeier M."/>
            <person name="Klingl A."/>
            <person name="Woyke T."/>
            <person name="Ryan C.M."/>
            <person name="Banfield J.F."/>
        </authorList>
    </citation>
    <scope>NUCLEOTIDE SEQUENCE [LARGE SCALE GENOMIC DNA]</scope>
</reference>
<dbReference type="EMBL" id="PEYO01000023">
    <property type="protein sequence ID" value="PIU03088.1"/>
    <property type="molecule type" value="Genomic_DNA"/>
</dbReference>